<dbReference type="GO" id="GO:0006508">
    <property type="term" value="P:proteolysis"/>
    <property type="evidence" value="ECO:0007669"/>
    <property type="project" value="UniProtKB-KW"/>
</dbReference>
<evidence type="ECO:0000313" key="7">
    <source>
        <dbReference type="EMBL" id="KXB01938.1"/>
    </source>
</evidence>
<keyword evidence="1" id="KW-0645">Protease</keyword>
<name>A0A133V664_9EURY</name>
<evidence type="ECO:0000256" key="4">
    <source>
        <dbReference type="ARBA" id="ARBA00022833"/>
    </source>
</evidence>
<keyword evidence="8" id="KW-1185">Reference proteome</keyword>
<keyword evidence="3" id="KW-0378">Hydrolase</keyword>
<evidence type="ECO:0000256" key="3">
    <source>
        <dbReference type="ARBA" id="ARBA00022801"/>
    </source>
</evidence>
<evidence type="ECO:0000256" key="5">
    <source>
        <dbReference type="ARBA" id="ARBA00023049"/>
    </source>
</evidence>
<evidence type="ECO:0000256" key="1">
    <source>
        <dbReference type="ARBA" id="ARBA00022670"/>
    </source>
</evidence>
<feature type="domain" description="MPN" evidence="6">
    <location>
        <begin position="4"/>
        <end position="116"/>
    </location>
</feature>
<keyword evidence="5" id="KW-0482">Metalloprotease</keyword>
<dbReference type="EMBL" id="LHXY01000020">
    <property type="protein sequence ID" value="KXB01938.1"/>
    <property type="molecule type" value="Genomic_DNA"/>
</dbReference>
<evidence type="ECO:0000256" key="2">
    <source>
        <dbReference type="ARBA" id="ARBA00022723"/>
    </source>
</evidence>
<dbReference type="SUPFAM" id="SSF102712">
    <property type="entry name" value="JAB1/MPN domain"/>
    <property type="match status" value="1"/>
</dbReference>
<dbReference type="Gene3D" id="3.40.140.10">
    <property type="entry name" value="Cytidine Deaminase, domain 2"/>
    <property type="match status" value="1"/>
</dbReference>
<dbReference type="Pfam" id="PF14464">
    <property type="entry name" value="Prok-JAB"/>
    <property type="match status" value="1"/>
</dbReference>
<keyword evidence="4" id="KW-0862">Zinc</keyword>
<keyword evidence="2" id="KW-0479">Metal-binding</keyword>
<organism evidence="7 8">
    <name type="scientific">candidate division MSBL1 archaeon SCGC-AAA261F17</name>
    <dbReference type="NCBI Taxonomy" id="1698274"/>
    <lineage>
        <taxon>Archaea</taxon>
        <taxon>Methanobacteriati</taxon>
        <taxon>Methanobacteriota</taxon>
        <taxon>candidate division MSBL1</taxon>
    </lineage>
</organism>
<gene>
    <name evidence="7" type="ORF">AKJ44_01810</name>
</gene>
<evidence type="ECO:0000313" key="8">
    <source>
        <dbReference type="Proteomes" id="UP000070035"/>
    </source>
</evidence>
<proteinExistence type="predicted"/>
<dbReference type="InterPro" id="IPR028090">
    <property type="entry name" value="JAB_dom_prok"/>
</dbReference>
<dbReference type="PROSITE" id="PS50249">
    <property type="entry name" value="MPN"/>
    <property type="match status" value="1"/>
</dbReference>
<reference evidence="7 8" key="1">
    <citation type="journal article" date="2016" name="Sci. Rep.">
        <title>Metabolic traits of an uncultured archaeal lineage -MSBL1- from brine pools of the Red Sea.</title>
        <authorList>
            <person name="Mwirichia R."/>
            <person name="Alam I."/>
            <person name="Rashid M."/>
            <person name="Vinu M."/>
            <person name="Ba-Alawi W."/>
            <person name="Anthony Kamau A."/>
            <person name="Kamanda Ngugi D."/>
            <person name="Goker M."/>
            <person name="Klenk H.P."/>
            <person name="Bajic V."/>
            <person name="Stingl U."/>
        </authorList>
    </citation>
    <scope>NUCLEOTIDE SEQUENCE [LARGE SCALE GENOMIC DNA]</scope>
    <source>
        <strain evidence="7">SCGC-AAA261F17</strain>
    </source>
</reference>
<protein>
    <recommendedName>
        <fullName evidence="6">MPN domain-containing protein</fullName>
    </recommendedName>
</protein>
<dbReference type="Proteomes" id="UP000070035">
    <property type="component" value="Unassembled WGS sequence"/>
</dbReference>
<comment type="caution">
    <text evidence="7">The sequence shown here is derived from an EMBL/GenBank/DDBJ whole genome shotgun (WGS) entry which is preliminary data.</text>
</comment>
<accession>A0A133V664</accession>
<evidence type="ECO:0000259" key="6">
    <source>
        <dbReference type="PROSITE" id="PS50249"/>
    </source>
</evidence>
<dbReference type="CDD" id="cd08072">
    <property type="entry name" value="MPN_archaeal"/>
    <property type="match status" value="1"/>
</dbReference>
<dbReference type="GO" id="GO:0046872">
    <property type="term" value="F:metal ion binding"/>
    <property type="evidence" value="ECO:0007669"/>
    <property type="project" value="UniProtKB-KW"/>
</dbReference>
<dbReference type="GO" id="GO:0008237">
    <property type="term" value="F:metallopeptidase activity"/>
    <property type="evidence" value="ECO:0007669"/>
    <property type="project" value="UniProtKB-KW"/>
</dbReference>
<dbReference type="InterPro" id="IPR037518">
    <property type="entry name" value="MPN"/>
</dbReference>
<sequence length="123" mass="13564">MKIHSINREALKLILGASKTSHPNEFAGILRADKGVITEVLLLPGTFSSEQSAIMRLHMMPIDSTACGTVHSHPTPNPEPSQADLELFNKFGEVHIIVASPYKEESWCAYDHQGRGIELKVTE</sequence>
<dbReference type="AlphaFoldDB" id="A0A133V664"/>